<dbReference type="OrthoDB" id="49395at2759"/>
<feature type="domain" description="Hook C-terminal" evidence="13">
    <location>
        <begin position="1286"/>
        <end position="1526"/>
    </location>
</feature>
<dbReference type="Pfam" id="PF19047">
    <property type="entry name" value="HOOK_N"/>
    <property type="match status" value="1"/>
</dbReference>
<evidence type="ECO:0000313" key="16">
    <source>
        <dbReference type="EMBL" id="PPQ66895.1"/>
    </source>
</evidence>
<evidence type="ECO:0000256" key="8">
    <source>
        <dbReference type="ARBA" id="ARBA00023136"/>
    </source>
</evidence>
<organism evidence="16 17">
    <name type="scientific">Gymnopilus dilepis</name>
    <dbReference type="NCBI Taxonomy" id="231916"/>
    <lineage>
        <taxon>Eukaryota</taxon>
        <taxon>Fungi</taxon>
        <taxon>Dikarya</taxon>
        <taxon>Basidiomycota</taxon>
        <taxon>Agaricomycotina</taxon>
        <taxon>Agaricomycetes</taxon>
        <taxon>Agaricomycetidae</taxon>
        <taxon>Agaricales</taxon>
        <taxon>Agaricineae</taxon>
        <taxon>Hymenogastraceae</taxon>
        <taxon>Gymnopilus</taxon>
    </lineage>
</organism>
<evidence type="ECO:0000256" key="11">
    <source>
        <dbReference type="SAM" id="MobiDB-lite"/>
    </source>
</evidence>
<dbReference type="InterPro" id="IPR027417">
    <property type="entry name" value="P-loop_NTPase"/>
</dbReference>
<evidence type="ECO:0000256" key="1">
    <source>
        <dbReference type="ARBA" id="ARBA00004434"/>
    </source>
</evidence>
<feature type="coiled-coil region" evidence="10">
    <location>
        <begin position="764"/>
        <end position="791"/>
    </location>
</feature>
<keyword evidence="10" id="KW-0175">Coiled coil</keyword>
<evidence type="ECO:0000256" key="4">
    <source>
        <dbReference type="ARBA" id="ARBA00022692"/>
    </source>
</evidence>
<feature type="transmembrane region" description="Helical" evidence="12">
    <location>
        <begin position="1027"/>
        <end position="1048"/>
    </location>
</feature>
<dbReference type="InterPro" id="IPR043936">
    <property type="entry name" value="HOOK_N"/>
</dbReference>
<dbReference type="Gene3D" id="3.40.50.300">
    <property type="entry name" value="P-loop containing nucleotide triphosphate hydrolases"/>
    <property type="match status" value="1"/>
</dbReference>
<evidence type="ECO:0000259" key="15">
    <source>
        <dbReference type="Pfam" id="PF19047"/>
    </source>
</evidence>
<feature type="transmembrane region" description="Helical" evidence="12">
    <location>
        <begin position="881"/>
        <end position="901"/>
    </location>
</feature>
<keyword evidence="6 12" id="KW-1133">Transmembrane helix</keyword>
<protein>
    <recommendedName>
        <fullName evidence="3">Mitochondrial escape protein 2</fullName>
    </recommendedName>
</protein>
<reference evidence="16 17" key="1">
    <citation type="journal article" date="2018" name="Evol. Lett.">
        <title>Horizontal gene cluster transfer increased hallucinogenic mushroom diversity.</title>
        <authorList>
            <person name="Reynolds H.T."/>
            <person name="Vijayakumar V."/>
            <person name="Gluck-Thaler E."/>
            <person name="Korotkin H.B."/>
            <person name="Matheny P.B."/>
            <person name="Slot J.C."/>
        </authorList>
    </citation>
    <scope>NUCLEOTIDE SEQUENCE [LARGE SCALE GENOMIC DNA]</scope>
    <source>
        <strain evidence="16 17">SRW20</strain>
    </source>
</reference>
<evidence type="ECO:0000256" key="10">
    <source>
        <dbReference type="SAM" id="Coils"/>
    </source>
</evidence>
<dbReference type="CDD" id="cd22211">
    <property type="entry name" value="HkD_SF"/>
    <property type="match status" value="1"/>
</dbReference>
<feature type="coiled-coil region" evidence="10">
    <location>
        <begin position="1585"/>
        <end position="1761"/>
    </location>
</feature>
<dbReference type="GO" id="GO:0005743">
    <property type="term" value="C:mitochondrial inner membrane"/>
    <property type="evidence" value="ECO:0007669"/>
    <property type="project" value="UniProtKB-SubCell"/>
</dbReference>
<evidence type="ECO:0000256" key="12">
    <source>
        <dbReference type="SAM" id="Phobius"/>
    </source>
</evidence>
<keyword evidence="17" id="KW-1185">Reference proteome</keyword>
<proteinExistence type="inferred from homology"/>
<dbReference type="Pfam" id="PF05622">
    <property type="entry name" value="HOOK"/>
    <property type="match status" value="1"/>
</dbReference>
<evidence type="ECO:0000256" key="6">
    <source>
        <dbReference type="ARBA" id="ARBA00022989"/>
    </source>
</evidence>
<keyword evidence="4 12" id="KW-0812">Transmembrane</keyword>
<feature type="region of interest" description="Disordered" evidence="11">
    <location>
        <begin position="435"/>
        <end position="457"/>
    </location>
</feature>
<dbReference type="GO" id="GO:0008017">
    <property type="term" value="F:microtubule binding"/>
    <property type="evidence" value="ECO:0007669"/>
    <property type="project" value="InterPro"/>
</dbReference>
<dbReference type="InterPro" id="IPR008636">
    <property type="entry name" value="Hook_C"/>
</dbReference>
<evidence type="ECO:0000256" key="9">
    <source>
        <dbReference type="ARBA" id="ARBA00025276"/>
    </source>
</evidence>
<dbReference type="GO" id="GO:0030705">
    <property type="term" value="P:cytoskeleton-dependent intracellular transport"/>
    <property type="evidence" value="ECO:0007669"/>
    <property type="project" value="InterPro"/>
</dbReference>
<dbReference type="PANTHER" id="PTHR32198">
    <property type="entry name" value="MITOCHONDRIAL ESCAPE PROTEIN 2"/>
    <property type="match status" value="1"/>
</dbReference>
<keyword evidence="5" id="KW-0999">Mitochondrion inner membrane</keyword>
<dbReference type="InterPro" id="IPR039627">
    <property type="entry name" value="Yme2_C"/>
</dbReference>
<evidence type="ECO:0000256" key="7">
    <source>
        <dbReference type="ARBA" id="ARBA00023128"/>
    </source>
</evidence>
<comment type="caution">
    <text evidence="16">The sequence shown here is derived from an EMBL/GenBank/DDBJ whole genome shotgun (WGS) entry which is preliminary data.</text>
</comment>
<dbReference type="GO" id="GO:0031122">
    <property type="term" value="P:cytoplasmic microtubule organization"/>
    <property type="evidence" value="ECO:0007669"/>
    <property type="project" value="InterPro"/>
</dbReference>
<dbReference type="SUPFAM" id="SSF116907">
    <property type="entry name" value="Hook domain"/>
    <property type="match status" value="1"/>
</dbReference>
<evidence type="ECO:0000256" key="3">
    <source>
        <dbReference type="ARBA" id="ARBA00020222"/>
    </source>
</evidence>
<dbReference type="InterPro" id="IPR036872">
    <property type="entry name" value="CH_dom_sf"/>
</dbReference>
<sequence length="1929" mass="216821">MLFRRVYSTASAASREGWLYVDSVFPIQLGRWDFRHYFGILRQEHLLNDLQSRLERLSAYDFKPLEYEPQRKDGGVFVRFSYTPPADVDDSQQWNALQKALRDQVAKQGALPTWLGMGSGDLWVVRGSPWKEDLNRFASPILKVAFDGPDIQEQSLYEICRPYGRIRDLTPPTPGPAGTLRSSNVTFQHVHSATVARNVIHGIDVPTGSASSPARTRIRTQYETPIQSHVISNWMSSHPKVVLPIVIFLLGTLTYTIFDPIRSLMVEAKMLDWFDYRKFKAYQWLRTNALDRLENRSHEATKPEGNAWKERTEAVGALKRYLADMPSTITFVHGPQGSGKSSMVKSVIDQSGRSALYIDCRQLINAPSDSALLGALASQTGYWPVFNFVNSMGNLIDIASVGLIGQKAGLSSSLPEQLKQILDVVTAALQRVSSTHRAQSQKQAQNREQLEARHQQEEKRRRSIIAGTWHDCRLDCIAGNGVMSELGVGDELFDEDKELPPQTAEQVQELENATKKMAVDDGGVNALPIVVIRNFAAGSSTRDDALTVLSQWIASLAEGGVAHVIVLSDNRENSKRLAKALPTKPLNTIALSDADSQSSLSFVAQKLQAAGVDISMSSRDIQCVERLGGRASDLESLIHKVRSGMKVDEAVEDIINRGVAELRKNAFGEDADDAKNLPWTRYQAWKVLKTLSKSTDVGYHEILVDFPFKGDEMALRNMEHAELISISTQDDEGRPSRIRPGRPVLRWVFDRVVNDKVFQATQDLAYNEKQISDAEAKIKEYESELTVLVDTMEKEKLPYITPTVLRLILYSTLTMDFLREYALLSRDAVLSRAWVYPIWGVTYLVSHPNLYSAIAPVITKAVITSLSITGGLFFFTYLPQVAFCALFSGPFAFLTAALLVLSESYVLVSIVSKAFFLNAAQDRIFDAVLLQLGRQQLVERGRQVRSNSSGFKVLGRSLTKPLNYFTKEGIVRYIISLPLNSIPGVGTAFFLLFNGVKAGPGFHARYFQLKNWDRTARESFVEARRGAYTAFGATALALNLVPVVGLLFNITSTIGAALWANKLEESEASSAGSGRHVENVGQSAGDVSLEDKLLWDVMSERKEIEAFFNFFATFDLTRPVSSVADLADGAALFEVLSVVDPTYFRQPSRPSAQPSENWVLRFSALKRLYRLMTQYFADVLQKPTSSLDVPDLQAIAKDHNLAATLTMCRLTIVIGVQCEKNKEFIDKIQGLSETDQHHLMKAIEQVMAKIAVAPAQDPTEASMTEDDHYYRIQSERSQIFSEKETLEKVYQALLEEHRALQTAHDDVISEKEEAQAQLRQLRREADSRRNEKADVMMRTEMDRLRAELQKSEDNLAMAESELDKHTNIITELTRKVDELQVKADEAEKLKDKVDEYRHAADKLQKTENVMEKYKKKLQEGADLRQHVKALEKQNADLVDKNASLEEEFRKVSAFKPLMESYKTQILELESKNSARSQEIDTLNFELEQCRAKLKITLAERAKDAEALELYQERVRELELSSTSRARGVTGSGLKSPSMDQGESTTLSSELNPDGSPNVGADIDGEDAATQGLGGELDDAITGTTMTDLKLQIRKLQRELEAVKKNEADASRVLVLENLLEDANRMKARYESDYLAAHREKLVLQRDLEEIRSGKSMGDGAEAAIALRQRLNETVEQYEALRKEHAELEVQFEAVSRELTIAKSDLTLVNKDQLDILASLRESVNEDKAGLEADLERLRKTNKELSEKNRMQLEQINALLLEKVNLQSEGIGHREKLLQRERDFGDLRASLAGKDLPEDVKQKLLAVHEDNVTLKESLKTTQDKLAKAKQFIKQQDKLFKEQHAANVATASQGTFEEAEASFRSQIKVLEEDLVRQKRLNQESTRRYRREQELMLSAIHSMGMKTARQHLRNPPRIEKSSFLGMERNRVG</sequence>
<evidence type="ECO:0000256" key="2">
    <source>
        <dbReference type="ARBA" id="ARBA00010320"/>
    </source>
</evidence>
<dbReference type="Proteomes" id="UP000284706">
    <property type="component" value="Unassembled WGS sequence"/>
</dbReference>
<dbReference type="PANTHER" id="PTHR32198:SF2">
    <property type="entry name" value="MITOCHONDRIAL ESCAPE PROTEIN 2"/>
    <property type="match status" value="1"/>
</dbReference>
<comment type="similarity">
    <text evidence="2">Belongs to the YME2 family.</text>
</comment>
<keyword evidence="8 12" id="KW-0472">Membrane</keyword>
<dbReference type="SUPFAM" id="SSF52540">
    <property type="entry name" value="P-loop containing nucleoside triphosphate hydrolases"/>
    <property type="match status" value="1"/>
</dbReference>
<dbReference type="InterPro" id="IPR018850">
    <property type="entry name" value="Mt_escape_2_C"/>
</dbReference>
<feature type="compositionally biased region" description="Polar residues" evidence="11">
    <location>
        <begin position="1532"/>
        <end position="1550"/>
    </location>
</feature>
<dbReference type="InParanoid" id="A0A409VKU9"/>
<feature type="region of interest" description="Disordered" evidence="11">
    <location>
        <begin position="1520"/>
        <end position="1559"/>
    </location>
</feature>
<feature type="domain" description="Mitochondrial escape protein 2 C-terminal" evidence="14">
    <location>
        <begin position="311"/>
        <end position="789"/>
    </location>
</feature>
<dbReference type="STRING" id="231916.A0A409VKU9"/>
<name>A0A409VKU9_9AGAR</name>
<feature type="compositionally biased region" description="Basic and acidic residues" evidence="11">
    <location>
        <begin position="448"/>
        <end position="457"/>
    </location>
</feature>
<evidence type="ECO:0000256" key="5">
    <source>
        <dbReference type="ARBA" id="ARBA00022792"/>
    </source>
</evidence>
<dbReference type="Gene3D" id="1.10.418.10">
    <property type="entry name" value="Calponin-like domain"/>
    <property type="match status" value="1"/>
</dbReference>
<dbReference type="EMBL" id="NHYE01005619">
    <property type="protein sequence ID" value="PPQ66895.1"/>
    <property type="molecule type" value="Genomic_DNA"/>
</dbReference>
<feature type="coiled-coil region" evidence="10">
    <location>
        <begin position="1283"/>
        <end position="1447"/>
    </location>
</feature>
<keyword evidence="7" id="KW-0496">Mitochondrion</keyword>
<feature type="domain" description="HOOK N-terminal" evidence="15">
    <location>
        <begin position="1105"/>
        <end position="1244"/>
    </location>
</feature>
<feature type="compositionally biased region" description="Polar residues" evidence="11">
    <location>
        <begin position="435"/>
        <end position="447"/>
    </location>
</feature>
<comment type="function">
    <text evidence="9">Plays a role in maintaining the mitochondrial genome and in controlling the mtDNA escape. Involved in the regulation of mtDNA nucleotide structure and number. May have a dispensable role in early maturation of pre-rRNA.</text>
</comment>
<gene>
    <name evidence="16" type="ORF">CVT26_009835</name>
</gene>
<accession>A0A409VKU9</accession>
<dbReference type="Pfam" id="PF10443">
    <property type="entry name" value="RNA12"/>
    <property type="match status" value="1"/>
</dbReference>
<evidence type="ECO:0000313" key="17">
    <source>
        <dbReference type="Proteomes" id="UP000284706"/>
    </source>
</evidence>
<feature type="transmembrane region" description="Helical" evidence="12">
    <location>
        <begin position="970"/>
        <end position="993"/>
    </location>
</feature>
<evidence type="ECO:0000259" key="13">
    <source>
        <dbReference type="Pfam" id="PF05622"/>
    </source>
</evidence>
<evidence type="ECO:0000259" key="14">
    <source>
        <dbReference type="Pfam" id="PF10443"/>
    </source>
</evidence>
<comment type="subcellular location">
    <subcellularLocation>
        <location evidence="1">Mitochondrion inner membrane</location>
        <topology evidence="1">Single-pass membrane protein</topology>
    </subcellularLocation>
</comment>
<feature type="transmembrane region" description="Helical" evidence="12">
    <location>
        <begin position="850"/>
        <end position="874"/>
    </location>
</feature>